<proteinExistence type="predicted"/>
<organism evidence="2 3">
    <name type="scientific">Streptomyces humicola</name>
    <dbReference type="NCBI Taxonomy" id="2953240"/>
    <lineage>
        <taxon>Bacteria</taxon>
        <taxon>Bacillati</taxon>
        <taxon>Actinomycetota</taxon>
        <taxon>Actinomycetes</taxon>
        <taxon>Kitasatosporales</taxon>
        <taxon>Streptomycetaceae</taxon>
        <taxon>Streptomyces</taxon>
    </lineage>
</organism>
<dbReference type="EMBL" id="JANFNG010000004">
    <property type="protein sequence ID" value="MCQ4080624.1"/>
    <property type="molecule type" value="Genomic_DNA"/>
</dbReference>
<dbReference type="InterPro" id="IPR014710">
    <property type="entry name" value="RmlC-like_jellyroll"/>
</dbReference>
<dbReference type="InterPro" id="IPR018490">
    <property type="entry name" value="cNMP-bd_dom_sf"/>
</dbReference>
<evidence type="ECO:0000259" key="1">
    <source>
        <dbReference type="PROSITE" id="PS50042"/>
    </source>
</evidence>
<feature type="domain" description="Cyclic nucleotide-binding" evidence="1">
    <location>
        <begin position="12"/>
        <end position="81"/>
    </location>
</feature>
<dbReference type="RefSeq" id="WP_255919528.1">
    <property type="nucleotide sequence ID" value="NZ_JANFNG010000004.1"/>
</dbReference>
<comment type="caution">
    <text evidence="2">The sequence shown here is derived from an EMBL/GenBank/DDBJ whole genome shotgun (WGS) entry which is preliminary data.</text>
</comment>
<dbReference type="CDD" id="cd00038">
    <property type="entry name" value="CAP_ED"/>
    <property type="match status" value="1"/>
</dbReference>
<gene>
    <name evidence="2" type="ORF">NGB36_08410</name>
</gene>
<reference evidence="2" key="1">
    <citation type="submission" date="2022-06" db="EMBL/GenBank/DDBJ databases">
        <title>Draft genome sequence of Streptomyces sp. RB6PN25 isolated from peat swamp forest in Thailand.</title>
        <authorList>
            <person name="Duangmal K."/>
            <person name="Klaysubun C."/>
        </authorList>
    </citation>
    <scope>NUCLEOTIDE SEQUENCE</scope>
    <source>
        <strain evidence="2">RB6PN25</strain>
    </source>
</reference>
<evidence type="ECO:0000313" key="3">
    <source>
        <dbReference type="Proteomes" id="UP001057702"/>
    </source>
</evidence>
<protein>
    <submittedName>
        <fullName evidence="2">Cyclic nucleotide-binding domain-containing protein</fullName>
    </submittedName>
</protein>
<dbReference type="SUPFAM" id="SSF51206">
    <property type="entry name" value="cAMP-binding domain-like"/>
    <property type="match status" value="1"/>
</dbReference>
<dbReference type="Gene3D" id="2.60.120.10">
    <property type="entry name" value="Jelly Rolls"/>
    <property type="match status" value="1"/>
</dbReference>
<sequence length="158" mass="16949">MTGSGTTLGSGLFRAIPADKHKALMGLSREVGFARGVRIFEEGARADRFWVLRSGRAALDLHVPGRRAADVEVLEAGDLLGWSWLFPPYVWHLGARALTEVAADEFDAEAVRALCAKDPELGQAVTLAVGAVIGHRLMAARTRLLDLYAPYGSGPPRG</sequence>
<dbReference type="Proteomes" id="UP001057702">
    <property type="component" value="Unassembled WGS sequence"/>
</dbReference>
<keyword evidence="3" id="KW-1185">Reference proteome</keyword>
<name>A0ABT1PSH5_9ACTN</name>
<dbReference type="InterPro" id="IPR000595">
    <property type="entry name" value="cNMP-bd_dom"/>
</dbReference>
<dbReference type="Pfam" id="PF00027">
    <property type="entry name" value="cNMP_binding"/>
    <property type="match status" value="1"/>
</dbReference>
<evidence type="ECO:0000313" key="2">
    <source>
        <dbReference type="EMBL" id="MCQ4080624.1"/>
    </source>
</evidence>
<accession>A0ABT1PSH5</accession>
<dbReference type="PROSITE" id="PS50042">
    <property type="entry name" value="CNMP_BINDING_3"/>
    <property type="match status" value="1"/>
</dbReference>